<dbReference type="Proteomes" id="UP001164539">
    <property type="component" value="Chromosome 11"/>
</dbReference>
<reference evidence="1 2" key="1">
    <citation type="journal article" date="2023" name="Science">
        <title>Complex scaffold remodeling in plant triterpene biosynthesis.</title>
        <authorList>
            <person name="De La Pena R."/>
            <person name="Hodgson H."/>
            <person name="Liu J.C."/>
            <person name="Stephenson M.J."/>
            <person name="Martin A.C."/>
            <person name="Owen C."/>
            <person name="Harkess A."/>
            <person name="Leebens-Mack J."/>
            <person name="Jimenez L.E."/>
            <person name="Osbourn A."/>
            <person name="Sattely E.S."/>
        </authorList>
    </citation>
    <scope>NUCLEOTIDE SEQUENCE [LARGE SCALE GENOMIC DNA]</scope>
    <source>
        <strain evidence="2">cv. JPN11</strain>
        <tissue evidence="1">Leaf</tissue>
    </source>
</reference>
<sequence>MENRNHHDDQFSLRVPLIVPDDHEQQQQKLNHVEENNIEAGRDEYYYNTNISGNTSVFKSCFNGLNALSGVGILSTPYALATGGWFSLILLFLIAAATFYSGLLIKRCMDVDSNIRTYPDIGDRAFGKKGRLIVSIFMNVELYLVATGFLILEGDNLENLFPNVEIDVGELTIGGRQSFVIIVALIILPTVWLDNLSLLSYVSASGVLASIITLGSIFCTGAFDGVGFHKKGTLINWKGIPSAISLYAFCYCAHPVFPTVYTSMKNKNQFSNVLLVCFFLCTFIYASMAVFGYLMFGSGVQSQITLNLPTQKLSSRVAIYTTLVNPIAKYALMVTPIVNAIKIKLASHYSKRLYSMLISTSLVISTVIVALVVPFFGYLMSLVGAFLSVTASVILPCLCYLKISGAYQRFGFETVVILCIVVMGFGVAVIGTYVSLVQIIGHL</sequence>
<dbReference type="EMBL" id="CM051404">
    <property type="protein sequence ID" value="KAJ4707445.1"/>
    <property type="molecule type" value="Genomic_DNA"/>
</dbReference>
<gene>
    <name evidence="1" type="ORF">OWV82_020966</name>
</gene>
<name>A0ACC1XAY1_MELAZ</name>
<evidence type="ECO:0000313" key="1">
    <source>
        <dbReference type="EMBL" id="KAJ4707445.1"/>
    </source>
</evidence>
<proteinExistence type="predicted"/>
<evidence type="ECO:0000313" key="2">
    <source>
        <dbReference type="Proteomes" id="UP001164539"/>
    </source>
</evidence>
<keyword evidence="2" id="KW-1185">Reference proteome</keyword>
<protein>
    <submittedName>
        <fullName evidence="1">Amino acid transporter</fullName>
    </submittedName>
</protein>
<accession>A0ACC1XAY1</accession>
<organism evidence="1 2">
    <name type="scientific">Melia azedarach</name>
    <name type="common">Chinaberry tree</name>
    <dbReference type="NCBI Taxonomy" id="155640"/>
    <lineage>
        <taxon>Eukaryota</taxon>
        <taxon>Viridiplantae</taxon>
        <taxon>Streptophyta</taxon>
        <taxon>Embryophyta</taxon>
        <taxon>Tracheophyta</taxon>
        <taxon>Spermatophyta</taxon>
        <taxon>Magnoliopsida</taxon>
        <taxon>eudicotyledons</taxon>
        <taxon>Gunneridae</taxon>
        <taxon>Pentapetalae</taxon>
        <taxon>rosids</taxon>
        <taxon>malvids</taxon>
        <taxon>Sapindales</taxon>
        <taxon>Meliaceae</taxon>
        <taxon>Melia</taxon>
    </lineage>
</organism>
<comment type="caution">
    <text evidence="1">The sequence shown here is derived from an EMBL/GenBank/DDBJ whole genome shotgun (WGS) entry which is preliminary data.</text>
</comment>